<accession>A0A0S7Y126</accession>
<dbReference type="PANTHER" id="PTHR43884">
    <property type="entry name" value="ACYL-COA DEHYDROGENASE"/>
    <property type="match status" value="1"/>
</dbReference>
<dbReference type="InterPro" id="IPR037069">
    <property type="entry name" value="AcylCoA_DH/ox_N_sf"/>
</dbReference>
<dbReference type="InterPro" id="IPR006091">
    <property type="entry name" value="Acyl-CoA_Oxase/DH_mid-dom"/>
</dbReference>
<dbReference type="Gene3D" id="2.40.110.10">
    <property type="entry name" value="Butyryl-CoA Dehydrogenase, subunit A, domain 2"/>
    <property type="match status" value="1"/>
</dbReference>
<dbReference type="AlphaFoldDB" id="A0A0S7Y126"/>
<evidence type="ECO:0000256" key="6">
    <source>
        <dbReference type="RuleBase" id="RU362125"/>
    </source>
</evidence>
<feature type="domain" description="Acyl-CoA dehydrogenase/oxidase C-terminal" evidence="7">
    <location>
        <begin position="228"/>
        <end position="374"/>
    </location>
</feature>
<dbReference type="Pfam" id="PF00441">
    <property type="entry name" value="Acyl-CoA_dh_1"/>
    <property type="match status" value="1"/>
</dbReference>
<dbReference type="InterPro" id="IPR013786">
    <property type="entry name" value="AcylCoA_DH/ox_N"/>
</dbReference>
<evidence type="ECO:0000259" key="9">
    <source>
        <dbReference type="Pfam" id="PF02771"/>
    </source>
</evidence>
<evidence type="ECO:0000313" key="10">
    <source>
        <dbReference type="EMBL" id="KPJ68227.1"/>
    </source>
</evidence>
<evidence type="ECO:0000256" key="4">
    <source>
        <dbReference type="ARBA" id="ARBA00022827"/>
    </source>
</evidence>
<dbReference type="PANTHER" id="PTHR43884:SF12">
    <property type="entry name" value="ISOVALERYL-COA DEHYDROGENASE, MITOCHONDRIAL-RELATED"/>
    <property type="match status" value="1"/>
</dbReference>
<evidence type="ECO:0000256" key="1">
    <source>
        <dbReference type="ARBA" id="ARBA00001974"/>
    </source>
</evidence>
<dbReference type="InterPro" id="IPR046373">
    <property type="entry name" value="Acyl-CoA_Oxase/DH_mid-dom_sf"/>
</dbReference>
<dbReference type="InterPro" id="IPR006089">
    <property type="entry name" value="Acyl-CoA_DH_CS"/>
</dbReference>
<organism evidence="10 11">
    <name type="scientific">candidate division WOR-1 bacterium DG_54_3</name>
    <dbReference type="NCBI Taxonomy" id="1703775"/>
    <lineage>
        <taxon>Bacteria</taxon>
        <taxon>Bacillati</taxon>
        <taxon>Saganbacteria</taxon>
    </lineage>
</organism>
<dbReference type="PROSITE" id="PS00073">
    <property type="entry name" value="ACYL_COA_DH_2"/>
    <property type="match status" value="1"/>
</dbReference>
<dbReference type="Gene3D" id="1.20.140.10">
    <property type="entry name" value="Butyryl-CoA Dehydrogenase, subunit A, domain 3"/>
    <property type="match status" value="1"/>
</dbReference>
<sequence length="387" mass="42329">MDYLLTEEQKMVKDLARKITEEKVLPARAELDEKGEFPWEIMRTFAEADLCGLYLPEEYGGFGGGVLEFCLAVEEISRVCGGVGVTFAASALGAVPILLFGSPEQKKKYLPPIASGKKLAAFGLTEADAGSDATAIVTIAKREGDYYILNGTKQWITNGGEAETYTIIAMTDKSRGARGASAFIVEKGTPGFTFGKKENKMGIRCSATRELVFQDCKIPKENLISREGMGLIIFVKTLDMTRPGIGAQAVGIAQGALEEATSYARQRNQFGKPIISFQAIQHMLADMATQVEAARALVYATAREIDSGKKDFTIDSSMSKLFASDVAMKVTTDAVQILGGYGYMKEYPTEKMMRDAKITQIYEGTNQIQRNEIALKVIKESARFKKK</sequence>
<dbReference type="FunFam" id="1.10.540.10:FF:000002">
    <property type="entry name" value="Acyl-CoA dehydrogenase FadE19"/>
    <property type="match status" value="1"/>
</dbReference>
<feature type="domain" description="Acyl-CoA oxidase/dehydrogenase middle" evidence="8">
    <location>
        <begin position="121"/>
        <end position="216"/>
    </location>
</feature>
<dbReference type="InterPro" id="IPR036250">
    <property type="entry name" value="AcylCo_DH-like_C"/>
</dbReference>
<proteinExistence type="inferred from homology"/>
<evidence type="ECO:0000313" key="11">
    <source>
        <dbReference type="Proteomes" id="UP000051861"/>
    </source>
</evidence>
<feature type="domain" description="Acyl-CoA dehydrogenase/oxidase N-terminal" evidence="9">
    <location>
        <begin position="6"/>
        <end position="117"/>
    </location>
</feature>
<gene>
    <name evidence="10" type="ORF">AMJ44_06915</name>
</gene>
<comment type="cofactor">
    <cofactor evidence="1 6">
        <name>FAD</name>
        <dbReference type="ChEBI" id="CHEBI:57692"/>
    </cofactor>
</comment>
<evidence type="ECO:0000259" key="8">
    <source>
        <dbReference type="Pfam" id="PF02770"/>
    </source>
</evidence>
<dbReference type="GO" id="GO:0003995">
    <property type="term" value="F:acyl-CoA dehydrogenase activity"/>
    <property type="evidence" value="ECO:0007669"/>
    <property type="project" value="InterPro"/>
</dbReference>
<keyword evidence="4 6" id="KW-0274">FAD</keyword>
<reference evidence="10 11" key="1">
    <citation type="journal article" date="2015" name="Microbiome">
        <title>Genomic resolution of linkages in carbon, nitrogen, and sulfur cycling among widespread estuary sediment bacteria.</title>
        <authorList>
            <person name="Baker B.J."/>
            <person name="Lazar C.S."/>
            <person name="Teske A.P."/>
            <person name="Dick G.J."/>
        </authorList>
    </citation>
    <scope>NUCLEOTIDE SEQUENCE [LARGE SCALE GENOMIC DNA]</scope>
    <source>
        <strain evidence="10">DG_54_3</strain>
    </source>
</reference>
<keyword evidence="3 6" id="KW-0285">Flavoprotein</keyword>
<evidence type="ECO:0000256" key="2">
    <source>
        <dbReference type="ARBA" id="ARBA00009347"/>
    </source>
</evidence>
<dbReference type="Gene3D" id="1.10.540.10">
    <property type="entry name" value="Acyl-CoA dehydrogenase/oxidase, N-terminal domain"/>
    <property type="match status" value="1"/>
</dbReference>
<name>A0A0S7Y126_UNCSA</name>
<evidence type="ECO:0000259" key="7">
    <source>
        <dbReference type="Pfam" id="PF00441"/>
    </source>
</evidence>
<dbReference type="GO" id="GO:0050660">
    <property type="term" value="F:flavin adenine dinucleotide binding"/>
    <property type="evidence" value="ECO:0007669"/>
    <property type="project" value="InterPro"/>
</dbReference>
<dbReference type="PATRIC" id="fig|1703775.3.peg.2605"/>
<dbReference type="Pfam" id="PF02771">
    <property type="entry name" value="Acyl-CoA_dh_N"/>
    <property type="match status" value="1"/>
</dbReference>
<dbReference type="EMBL" id="LIZX01000058">
    <property type="protein sequence ID" value="KPJ68227.1"/>
    <property type="molecule type" value="Genomic_DNA"/>
</dbReference>
<dbReference type="Pfam" id="PF02770">
    <property type="entry name" value="Acyl-CoA_dh_M"/>
    <property type="match status" value="1"/>
</dbReference>
<dbReference type="FunFam" id="2.40.110.10:FF:000001">
    <property type="entry name" value="Acyl-CoA dehydrogenase, mitochondrial"/>
    <property type="match status" value="1"/>
</dbReference>
<protein>
    <submittedName>
        <fullName evidence="10">Acyl-CoA dehydrogenase</fullName>
    </submittedName>
</protein>
<dbReference type="SUPFAM" id="SSF56645">
    <property type="entry name" value="Acyl-CoA dehydrogenase NM domain-like"/>
    <property type="match status" value="1"/>
</dbReference>
<comment type="caution">
    <text evidence="10">The sequence shown here is derived from an EMBL/GenBank/DDBJ whole genome shotgun (WGS) entry which is preliminary data.</text>
</comment>
<keyword evidence="5 6" id="KW-0560">Oxidoreductase</keyword>
<dbReference type="PIRSF" id="PIRSF016578">
    <property type="entry name" value="HsaA"/>
    <property type="match status" value="1"/>
</dbReference>
<dbReference type="InterPro" id="IPR009100">
    <property type="entry name" value="AcylCoA_DH/oxidase_NM_dom_sf"/>
</dbReference>
<dbReference type="FunFam" id="1.20.140.10:FF:000004">
    <property type="entry name" value="Acyl-CoA dehydrogenase FadE25"/>
    <property type="match status" value="1"/>
</dbReference>
<dbReference type="InterPro" id="IPR009075">
    <property type="entry name" value="AcylCo_DH/oxidase_C"/>
</dbReference>
<dbReference type="PROSITE" id="PS00072">
    <property type="entry name" value="ACYL_COA_DH_1"/>
    <property type="match status" value="1"/>
</dbReference>
<dbReference type="SUPFAM" id="SSF47203">
    <property type="entry name" value="Acyl-CoA dehydrogenase C-terminal domain-like"/>
    <property type="match status" value="1"/>
</dbReference>
<dbReference type="Proteomes" id="UP000051861">
    <property type="component" value="Unassembled WGS sequence"/>
</dbReference>
<evidence type="ECO:0000256" key="5">
    <source>
        <dbReference type="ARBA" id="ARBA00023002"/>
    </source>
</evidence>
<comment type="similarity">
    <text evidence="2 6">Belongs to the acyl-CoA dehydrogenase family.</text>
</comment>
<evidence type="ECO:0000256" key="3">
    <source>
        <dbReference type="ARBA" id="ARBA00022630"/>
    </source>
</evidence>